<dbReference type="CDD" id="cd00293">
    <property type="entry name" value="USP-like"/>
    <property type="match status" value="1"/>
</dbReference>
<dbReference type="Pfam" id="PF00582">
    <property type="entry name" value="Usp"/>
    <property type="match status" value="2"/>
</dbReference>
<evidence type="ECO:0000259" key="2">
    <source>
        <dbReference type="Pfam" id="PF00582"/>
    </source>
</evidence>
<accession>A0ABP9ERY5</accession>
<feature type="domain" description="UspA" evidence="2">
    <location>
        <begin position="145"/>
        <end position="283"/>
    </location>
</feature>
<comment type="caution">
    <text evidence="3">The sequence shown here is derived from an EMBL/GenBank/DDBJ whole genome shotgun (WGS) entry which is preliminary data.</text>
</comment>
<feature type="domain" description="UspA" evidence="2">
    <location>
        <begin position="1"/>
        <end position="131"/>
    </location>
</feature>
<evidence type="ECO:0000313" key="4">
    <source>
        <dbReference type="Proteomes" id="UP001501752"/>
    </source>
</evidence>
<protein>
    <submittedName>
        <fullName evidence="3">Universal stress protein</fullName>
    </submittedName>
</protein>
<gene>
    <name evidence="3" type="ORF">GCM10023235_76750</name>
</gene>
<comment type="similarity">
    <text evidence="1">Belongs to the universal stress protein A family.</text>
</comment>
<evidence type="ECO:0000313" key="3">
    <source>
        <dbReference type="EMBL" id="GAA4884527.1"/>
    </source>
</evidence>
<sequence>MSHAVVVGVDGSAQSAAAAEWAAYQAYRNGRALRLVHVGAQPEFSVEAADPAELLPRPVLALRDQIVTVLPGLKVSCEHVPGSPADALVAAGEREGLLVLGSRGIGGLAGLLLGSVALRVAAHAACPVVLVGTGTDGQGGVNGDVVVGVDSSRPCAELLAFAFERAAERGAVLRALESREFPTGRYVTAAPVDPPEITSALAAAAQVRLQDTLAPWRKKFPEVRVEAEVTGWPAGKALVEASRSASLVVVGRRSPRIRSAAPGLGAVAHAVLHHTHGPVAVVPHD</sequence>
<dbReference type="EMBL" id="BAABIS010000001">
    <property type="protein sequence ID" value="GAA4884527.1"/>
    <property type="molecule type" value="Genomic_DNA"/>
</dbReference>
<reference evidence="4" key="1">
    <citation type="journal article" date="2019" name="Int. J. Syst. Evol. Microbiol.">
        <title>The Global Catalogue of Microorganisms (GCM) 10K type strain sequencing project: providing services to taxonomists for standard genome sequencing and annotation.</title>
        <authorList>
            <consortium name="The Broad Institute Genomics Platform"/>
            <consortium name="The Broad Institute Genome Sequencing Center for Infectious Disease"/>
            <person name="Wu L."/>
            <person name="Ma J."/>
        </authorList>
    </citation>
    <scope>NUCLEOTIDE SEQUENCE [LARGE SCALE GENOMIC DNA]</scope>
    <source>
        <strain evidence="4">JCM 13006</strain>
    </source>
</reference>
<dbReference type="SUPFAM" id="SSF52402">
    <property type="entry name" value="Adenine nucleotide alpha hydrolases-like"/>
    <property type="match status" value="2"/>
</dbReference>
<dbReference type="InterPro" id="IPR006015">
    <property type="entry name" value="Universal_stress_UspA"/>
</dbReference>
<dbReference type="InterPro" id="IPR014729">
    <property type="entry name" value="Rossmann-like_a/b/a_fold"/>
</dbReference>
<dbReference type="PANTHER" id="PTHR31964">
    <property type="entry name" value="ADENINE NUCLEOTIDE ALPHA HYDROLASES-LIKE SUPERFAMILY PROTEIN"/>
    <property type="match status" value="1"/>
</dbReference>
<dbReference type="PANTHER" id="PTHR31964:SF113">
    <property type="entry name" value="USPA DOMAIN-CONTAINING PROTEIN"/>
    <property type="match status" value="1"/>
</dbReference>
<dbReference type="Gene3D" id="3.40.50.620">
    <property type="entry name" value="HUPs"/>
    <property type="match status" value="2"/>
</dbReference>
<proteinExistence type="inferred from homology"/>
<name>A0ABP9ERY5_9ACTN</name>
<keyword evidence="4" id="KW-1185">Reference proteome</keyword>
<evidence type="ECO:0000256" key="1">
    <source>
        <dbReference type="ARBA" id="ARBA00008791"/>
    </source>
</evidence>
<dbReference type="InterPro" id="IPR006016">
    <property type="entry name" value="UspA"/>
</dbReference>
<dbReference type="PRINTS" id="PR01438">
    <property type="entry name" value="UNVRSLSTRESS"/>
</dbReference>
<organism evidence="3 4">
    <name type="scientific">Kitasatospora terrestris</name>
    <dbReference type="NCBI Taxonomy" id="258051"/>
    <lineage>
        <taxon>Bacteria</taxon>
        <taxon>Bacillati</taxon>
        <taxon>Actinomycetota</taxon>
        <taxon>Actinomycetes</taxon>
        <taxon>Kitasatosporales</taxon>
        <taxon>Streptomycetaceae</taxon>
        <taxon>Kitasatospora</taxon>
    </lineage>
</organism>
<dbReference type="Proteomes" id="UP001501752">
    <property type="component" value="Unassembled WGS sequence"/>
</dbReference>
<dbReference type="RefSeq" id="WP_345701549.1">
    <property type="nucleotide sequence ID" value="NZ_BAABIS010000001.1"/>
</dbReference>